<feature type="region of interest" description="Disordered" evidence="1">
    <location>
        <begin position="254"/>
        <end position="350"/>
    </location>
</feature>
<evidence type="ECO:0000313" key="2">
    <source>
        <dbReference type="EMBL" id="MDR7353727.1"/>
    </source>
</evidence>
<gene>
    <name evidence="2" type="ORF">J2S37_000265</name>
</gene>
<reference evidence="2 3" key="1">
    <citation type="submission" date="2023-07" db="EMBL/GenBank/DDBJ databases">
        <title>Sequencing the genomes of 1000 actinobacteria strains.</title>
        <authorList>
            <person name="Klenk H.-P."/>
        </authorList>
    </citation>
    <scope>NUCLEOTIDE SEQUENCE [LARGE SCALE GENOMIC DNA]</scope>
    <source>
        <strain evidence="2 3">DSM 44508</strain>
    </source>
</reference>
<dbReference type="InterPro" id="IPR021373">
    <property type="entry name" value="DUF2993"/>
</dbReference>
<sequence length="350" mass="38272">MNPMLIKVFCHDGLVTAFRRPLIALATFALILGALWVSDTALAARSEKRLADTIKPQLGFSPEVYIGGFPFTANLYTLEVPNMYVSVTDARIPQFGLVRTHTELKDVTISRQQLLDGNFDNTTAALMTSQVSLDAVSIGNALNIPDLDISHPYDISPAGGSASEVTLTGTPRALGQRLSVLAELRIRGHQFYMHPTTVLDSGDNTLKTHDILNAFRWDFNTNTLPLPKQATFVGASGGTIYFQADERNVTVHTHDLYPTTTPGKRSEHPRKNTGHLAHQQGTRCEYRRNLKSVAQSTPVSPAPAQSDTTPQSHQAQPPNARDRTHRHTPHPPGNAAAGHRPTPPHGNHQT</sequence>
<evidence type="ECO:0008006" key="4">
    <source>
        <dbReference type="Google" id="ProtNLM"/>
    </source>
</evidence>
<protein>
    <recommendedName>
        <fullName evidence="4">DUF2993 domain-containing protein</fullName>
    </recommendedName>
</protein>
<dbReference type="Pfam" id="PF11209">
    <property type="entry name" value="LmeA"/>
    <property type="match status" value="1"/>
</dbReference>
<dbReference type="Proteomes" id="UP001183619">
    <property type="component" value="Unassembled WGS sequence"/>
</dbReference>
<proteinExistence type="predicted"/>
<organism evidence="2 3">
    <name type="scientific">Corynebacterium felinum</name>
    <dbReference type="NCBI Taxonomy" id="131318"/>
    <lineage>
        <taxon>Bacteria</taxon>
        <taxon>Bacillati</taxon>
        <taxon>Actinomycetota</taxon>
        <taxon>Actinomycetes</taxon>
        <taxon>Mycobacteriales</taxon>
        <taxon>Corynebacteriaceae</taxon>
        <taxon>Corynebacterium</taxon>
    </lineage>
</organism>
<evidence type="ECO:0000256" key="1">
    <source>
        <dbReference type="SAM" id="MobiDB-lite"/>
    </source>
</evidence>
<feature type="compositionally biased region" description="Polar residues" evidence="1">
    <location>
        <begin position="292"/>
        <end position="317"/>
    </location>
</feature>
<accession>A0ABU2B536</accession>
<comment type="caution">
    <text evidence="2">The sequence shown here is derived from an EMBL/GenBank/DDBJ whole genome shotgun (WGS) entry which is preliminary data.</text>
</comment>
<keyword evidence="3" id="KW-1185">Reference proteome</keyword>
<dbReference type="EMBL" id="JAVDYF010000001">
    <property type="protein sequence ID" value="MDR7353727.1"/>
    <property type="molecule type" value="Genomic_DNA"/>
</dbReference>
<evidence type="ECO:0000313" key="3">
    <source>
        <dbReference type="Proteomes" id="UP001183619"/>
    </source>
</evidence>
<name>A0ABU2B536_9CORY</name>